<organism evidence="1 2">
    <name type="scientific">Paludibaculum fermentans</name>
    <dbReference type="NCBI Taxonomy" id="1473598"/>
    <lineage>
        <taxon>Bacteria</taxon>
        <taxon>Pseudomonadati</taxon>
        <taxon>Acidobacteriota</taxon>
        <taxon>Terriglobia</taxon>
        <taxon>Bryobacterales</taxon>
        <taxon>Bryobacteraceae</taxon>
        <taxon>Paludibaculum</taxon>
    </lineage>
</organism>
<accession>A0A7S7NXE9</accession>
<evidence type="ECO:0000313" key="2">
    <source>
        <dbReference type="Proteomes" id="UP000593892"/>
    </source>
</evidence>
<dbReference type="KEGG" id="pfer:IRI77_13730"/>
<name>A0A7S7NXE9_PALFE</name>
<dbReference type="EMBL" id="CP063849">
    <property type="protein sequence ID" value="QOY90959.1"/>
    <property type="molecule type" value="Genomic_DNA"/>
</dbReference>
<sequence length="137" mass="14471">MMKLWIEMFVAGSLLTCVAGAQEARQPALRKGVSVQMPVAAHAVEMRAADEPNSTVVAIGANGEVYVGVQRTEPGALSEVKAETVYVKADARAPFQTVLSVLDALRGKSVVLLAAAPANAQKEKIIPPYGIKLMVAR</sequence>
<gene>
    <name evidence="1" type="ORF">IRI77_13730</name>
</gene>
<dbReference type="Proteomes" id="UP000593892">
    <property type="component" value="Chromosome"/>
</dbReference>
<dbReference type="AlphaFoldDB" id="A0A7S7NXE9"/>
<keyword evidence="2" id="KW-1185">Reference proteome</keyword>
<proteinExistence type="predicted"/>
<dbReference type="Gene3D" id="3.30.420.270">
    <property type="match status" value="1"/>
</dbReference>
<reference evidence="1 2" key="1">
    <citation type="submission" date="2020-10" db="EMBL/GenBank/DDBJ databases">
        <title>Complete genome sequence of Paludibaculum fermentans P105T, a facultatively anaerobic acidobacterium capable of dissimilatory Fe(III) reduction.</title>
        <authorList>
            <person name="Dedysh S.N."/>
            <person name="Beletsky A.V."/>
            <person name="Kulichevskaya I.S."/>
            <person name="Mardanov A.V."/>
            <person name="Ravin N.V."/>
        </authorList>
    </citation>
    <scope>NUCLEOTIDE SEQUENCE [LARGE SCALE GENOMIC DNA]</scope>
    <source>
        <strain evidence="1 2">P105</strain>
    </source>
</reference>
<evidence type="ECO:0000313" key="1">
    <source>
        <dbReference type="EMBL" id="QOY90959.1"/>
    </source>
</evidence>
<protein>
    <submittedName>
        <fullName evidence="1">Uncharacterized protein</fullName>
    </submittedName>
</protein>
<dbReference type="RefSeq" id="WP_194452616.1">
    <property type="nucleotide sequence ID" value="NZ_CP063849.1"/>
</dbReference>